<accession>A0A255DBK4</accession>
<dbReference type="OrthoDB" id="5196541at2"/>
<dbReference type="GO" id="GO:0016740">
    <property type="term" value="F:transferase activity"/>
    <property type="evidence" value="ECO:0007669"/>
    <property type="project" value="UniProtKB-KW"/>
</dbReference>
<proteinExistence type="predicted"/>
<dbReference type="GO" id="GO:0005829">
    <property type="term" value="C:cytosol"/>
    <property type="evidence" value="ECO:0007669"/>
    <property type="project" value="TreeGrafter"/>
</dbReference>
<sequence>MPRQVLFIYNDPIAPEALLGETFTELGFDVDTFEVVPAERAADPVLDVAFPDPTHYDVIVPLGSRWAVYDERLPWVATEIATVQQAVDAGVRVLGVCFGGQLVAAALGGSVQRSTDPEIGWHQVHSSDPDLVPDGPWFQWHFDRFTPPPGATLVARNARAAQAFVHGRAMGLQFHPELDHKLLELWLDDDRNRDGGDLVKLGLRADDLRADTTTYVDDAARRLRLLVRGFLDRTAG</sequence>
<dbReference type="Proteomes" id="UP000216063">
    <property type="component" value="Unassembled WGS sequence"/>
</dbReference>
<dbReference type="EMBL" id="NOZR01000024">
    <property type="protein sequence ID" value="OYN76011.1"/>
    <property type="molecule type" value="Genomic_DNA"/>
</dbReference>
<evidence type="ECO:0000259" key="1">
    <source>
        <dbReference type="Pfam" id="PF00117"/>
    </source>
</evidence>
<protein>
    <submittedName>
        <fullName evidence="2">Glutamine amidotransferase</fullName>
    </submittedName>
</protein>
<reference evidence="2 3" key="1">
    <citation type="submission" date="2017-07" db="EMBL/GenBank/DDBJ databases">
        <title>The new phylogeny of genus Mycobacterium.</title>
        <authorList>
            <person name="Tortoli E."/>
            <person name="Trovato A."/>
            <person name="Cirillo D.M."/>
        </authorList>
    </citation>
    <scope>NUCLEOTIDE SEQUENCE [LARGE SCALE GENOMIC DNA]</scope>
    <source>
        <strain evidence="2 3">ATCC 33027</strain>
    </source>
</reference>
<gene>
    <name evidence="2" type="ORF">CG716_23195</name>
</gene>
<name>A0A255DBK4_9MYCO</name>
<dbReference type="Gene3D" id="3.40.50.880">
    <property type="match status" value="1"/>
</dbReference>
<keyword evidence="2" id="KW-0315">Glutamine amidotransferase</keyword>
<evidence type="ECO:0000313" key="3">
    <source>
        <dbReference type="Proteomes" id="UP000216063"/>
    </source>
</evidence>
<dbReference type="CDD" id="cd01741">
    <property type="entry name" value="GATase1_1"/>
    <property type="match status" value="1"/>
</dbReference>
<organism evidence="2 3">
    <name type="scientific">Mycolicibacterium sphagni</name>
    <dbReference type="NCBI Taxonomy" id="1786"/>
    <lineage>
        <taxon>Bacteria</taxon>
        <taxon>Bacillati</taxon>
        <taxon>Actinomycetota</taxon>
        <taxon>Actinomycetes</taxon>
        <taxon>Mycobacteriales</taxon>
        <taxon>Mycobacteriaceae</taxon>
        <taxon>Mycolicibacterium</taxon>
    </lineage>
</organism>
<feature type="domain" description="Glutamine amidotransferase" evidence="1">
    <location>
        <begin position="76"/>
        <end position="181"/>
    </location>
</feature>
<comment type="caution">
    <text evidence="2">The sequence shown here is derived from an EMBL/GenBank/DDBJ whole genome shotgun (WGS) entry which is preliminary data.</text>
</comment>
<dbReference type="AlphaFoldDB" id="A0A255DBK4"/>
<dbReference type="PANTHER" id="PTHR42695">
    <property type="entry name" value="GLUTAMINE AMIDOTRANSFERASE YLR126C-RELATED"/>
    <property type="match status" value="1"/>
</dbReference>
<dbReference type="SUPFAM" id="SSF52317">
    <property type="entry name" value="Class I glutamine amidotransferase-like"/>
    <property type="match status" value="1"/>
</dbReference>
<dbReference type="InterPro" id="IPR029062">
    <property type="entry name" value="Class_I_gatase-like"/>
</dbReference>
<evidence type="ECO:0000313" key="2">
    <source>
        <dbReference type="EMBL" id="OYN76011.1"/>
    </source>
</evidence>
<dbReference type="InterPro" id="IPR017926">
    <property type="entry name" value="GATASE"/>
</dbReference>
<keyword evidence="3" id="KW-1185">Reference proteome</keyword>
<dbReference type="Pfam" id="PF00117">
    <property type="entry name" value="GATase"/>
    <property type="match status" value="1"/>
</dbReference>
<dbReference type="RefSeq" id="WP_094483476.1">
    <property type="nucleotide sequence ID" value="NZ_JACKSC010000012.1"/>
</dbReference>
<dbReference type="PROSITE" id="PS51273">
    <property type="entry name" value="GATASE_TYPE_1"/>
    <property type="match status" value="1"/>
</dbReference>
<dbReference type="PANTHER" id="PTHR42695:SF5">
    <property type="entry name" value="GLUTAMINE AMIDOTRANSFERASE YLR126C-RELATED"/>
    <property type="match status" value="1"/>
</dbReference>
<dbReference type="InterPro" id="IPR044992">
    <property type="entry name" value="ChyE-like"/>
</dbReference>
<keyword evidence="2" id="KW-0808">Transferase</keyword>